<protein>
    <recommendedName>
        <fullName evidence="1">Solute-binding protein family 5 domain-containing protein</fullName>
    </recommendedName>
</protein>
<gene>
    <name evidence="2" type="ORF">S12H4_40115</name>
</gene>
<dbReference type="InterPro" id="IPR000914">
    <property type="entry name" value="SBP_5_dom"/>
</dbReference>
<dbReference type="Gene3D" id="3.10.105.10">
    <property type="entry name" value="Dipeptide-binding Protein, Domain 3"/>
    <property type="match status" value="1"/>
</dbReference>
<organism evidence="2">
    <name type="scientific">marine sediment metagenome</name>
    <dbReference type="NCBI Taxonomy" id="412755"/>
    <lineage>
        <taxon>unclassified sequences</taxon>
        <taxon>metagenomes</taxon>
        <taxon>ecological metagenomes</taxon>
    </lineage>
</organism>
<sequence>MIPNPYWHKKQPELKQITIKFITDLTSAIAAINSGNIDIMDYNYYPYNNPDDYNSYVKSVLVKYPATSELIINLKHPIIGTGELTPKGTAEAAKNIRKAISHAIPREEIVEGYG</sequence>
<dbReference type="GO" id="GO:1904680">
    <property type="term" value="F:peptide transmembrane transporter activity"/>
    <property type="evidence" value="ECO:0007669"/>
    <property type="project" value="TreeGrafter"/>
</dbReference>
<dbReference type="SUPFAM" id="SSF53850">
    <property type="entry name" value="Periplasmic binding protein-like II"/>
    <property type="match status" value="1"/>
</dbReference>
<dbReference type="PANTHER" id="PTHR30290">
    <property type="entry name" value="PERIPLASMIC BINDING COMPONENT OF ABC TRANSPORTER"/>
    <property type="match status" value="1"/>
</dbReference>
<proteinExistence type="predicted"/>
<reference evidence="2" key="1">
    <citation type="journal article" date="2014" name="Front. Microbiol.">
        <title>High frequency of phylogenetically diverse reductive dehalogenase-homologous genes in deep subseafloor sedimentary metagenomes.</title>
        <authorList>
            <person name="Kawai M."/>
            <person name="Futagami T."/>
            <person name="Toyoda A."/>
            <person name="Takaki Y."/>
            <person name="Nishi S."/>
            <person name="Hori S."/>
            <person name="Arai W."/>
            <person name="Tsubouchi T."/>
            <person name="Morono Y."/>
            <person name="Uchiyama I."/>
            <person name="Ito T."/>
            <person name="Fujiyama A."/>
            <person name="Inagaki F."/>
            <person name="Takami H."/>
        </authorList>
    </citation>
    <scope>NUCLEOTIDE SEQUENCE</scope>
    <source>
        <strain evidence="2">Expedition CK06-06</strain>
    </source>
</reference>
<feature type="non-terminal residue" evidence="2">
    <location>
        <position position="114"/>
    </location>
</feature>
<accession>X1SBV5</accession>
<feature type="domain" description="Solute-binding protein family 5" evidence="1">
    <location>
        <begin position="4"/>
        <end position="111"/>
    </location>
</feature>
<dbReference type="Gene3D" id="3.40.190.10">
    <property type="entry name" value="Periplasmic binding protein-like II"/>
    <property type="match status" value="1"/>
</dbReference>
<evidence type="ECO:0000313" key="2">
    <source>
        <dbReference type="EMBL" id="GAI90487.1"/>
    </source>
</evidence>
<name>X1SBV5_9ZZZZ</name>
<evidence type="ECO:0000259" key="1">
    <source>
        <dbReference type="Pfam" id="PF00496"/>
    </source>
</evidence>
<comment type="caution">
    <text evidence="2">The sequence shown here is derived from an EMBL/GenBank/DDBJ whole genome shotgun (WGS) entry which is preliminary data.</text>
</comment>
<dbReference type="AlphaFoldDB" id="X1SBV5"/>
<dbReference type="GO" id="GO:0015833">
    <property type="term" value="P:peptide transport"/>
    <property type="evidence" value="ECO:0007669"/>
    <property type="project" value="TreeGrafter"/>
</dbReference>
<dbReference type="Pfam" id="PF00496">
    <property type="entry name" value="SBP_bac_5"/>
    <property type="match status" value="1"/>
</dbReference>
<dbReference type="EMBL" id="BARW01024314">
    <property type="protein sequence ID" value="GAI90487.1"/>
    <property type="molecule type" value="Genomic_DNA"/>
</dbReference>
<dbReference type="InterPro" id="IPR039424">
    <property type="entry name" value="SBP_5"/>
</dbReference>